<evidence type="ECO:0008006" key="3">
    <source>
        <dbReference type="Google" id="ProtNLM"/>
    </source>
</evidence>
<dbReference type="Proteomes" id="UP000610373">
    <property type="component" value="Unassembled WGS sequence"/>
</dbReference>
<protein>
    <recommendedName>
        <fullName evidence="3">Lipoprotein</fullName>
    </recommendedName>
</protein>
<comment type="caution">
    <text evidence="1">The sequence shown here is derived from an EMBL/GenBank/DDBJ whole genome shotgun (WGS) entry which is preliminary data.</text>
</comment>
<evidence type="ECO:0000313" key="2">
    <source>
        <dbReference type="Proteomes" id="UP000610373"/>
    </source>
</evidence>
<organism evidence="1 2">
    <name type="scientific">Candidatus Argoarchaeum ethanivorans</name>
    <dbReference type="NCBI Taxonomy" id="2608793"/>
    <lineage>
        <taxon>Archaea</taxon>
        <taxon>Methanobacteriati</taxon>
        <taxon>Methanobacteriota</taxon>
        <taxon>Stenosarchaea group</taxon>
        <taxon>Methanomicrobia</taxon>
        <taxon>Methanosarcinales</taxon>
        <taxon>Methanosarcinales incertae sedis</taxon>
        <taxon>GOM Arc I cluster</taxon>
        <taxon>Candidatus Argoarchaeum</taxon>
    </lineage>
</organism>
<name>A0A811T9B1_9EURY</name>
<sequence>MKSKRNGFWKISMFVLLFAVLAFVSIGCANMLNKLWSFCAIVRYLLSPQRSRVCRAKFILSSW</sequence>
<proteinExistence type="predicted"/>
<reference evidence="1" key="1">
    <citation type="submission" date="2020-10" db="EMBL/GenBank/DDBJ databases">
        <authorList>
            <person name="Hahn C.J."/>
            <person name="Laso-Perez R."/>
            <person name="Vulcano F."/>
            <person name="Vaziourakis K.-M."/>
            <person name="Stokke R."/>
            <person name="Steen I.H."/>
            <person name="Teske A."/>
            <person name="Boetius A."/>
            <person name="Liebeke M."/>
            <person name="Amann R."/>
            <person name="Knittel K."/>
        </authorList>
    </citation>
    <scope>NUCLEOTIDE SEQUENCE</scope>
    <source>
        <strain evidence="1">Gfbio:e3339647-f889-4370-9287-4fb5cb688e4c:AG392O15_GoMArc1</strain>
    </source>
</reference>
<evidence type="ECO:0000313" key="1">
    <source>
        <dbReference type="EMBL" id="CAD6492049.1"/>
    </source>
</evidence>
<dbReference type="AlphaFoldDB" id="A0A811T9B1"/>
<gene>
    <name evidence="1" type="ORF">CHKLHMKO_00224</name>
</gene>
<dbReference type="PROSITE" id="PS51257">
    <property type="entry name" value="PROKAR_LIPOPROTEIN"/>
    <property type="match status" value="1"/>
</dbReference>
<accession>A0A811T9B1</accession>
<dbReference type="EMBL" id="CAJHIO010000009">
    <property type="protein sequence ID" value="CAD6492049.1"/>
    <property type="molecule type" value="Genomic_DNA"/>
</dbReference>